<dbReference type="GO" id="GO:0005886">
    <property type="term" value="C:plasma membrane"/>
    <property type="evidence" value="ECO:0007669"/>
    <property type="project" value="UniProtKB-SubCell"/>
</dbReference>
<dbReference type="GO" id="GO:0016887">
    <property type="term" value="F:ATP hydrolysis activity"/>
    <property type="evidence" value="ECO:0007669"/>
    <property type="project" value="InterPro"/>
</dbReference>
<evidence type="ECO:0000256" key="6">
    <source>
        <dbReference type="ARBA" id="ARBA00022989"/>
    </source>
</evidence>
<dbReference type="FunFam" id="3.40.50.300:FF:000218">
    <property type="entry name" value="Multidrug ABC transporter ATP-binding protein"/>
    <property type="match status" value="1"/>
</dbReference>
<dbReference type="InterPro" id="IPR003593">
    <property type="entry name" value="AAA+_ATPase"/>
</dbReference>
<keyword evidence="3 8" id="KW-0812">Transmembrane</keyword>
<evidence type="ECO:0000256" key="3">
    <source>
        <dbReference type="ARBA" id="ARBA00022692"/>
    </source>
</evidence>
<organism evidence="11 12">
    <name type="scientific">Candidatus Kinetoplastidibacterium kentomonadis</name>
    <dbReference type="NCBI Taxonomy" id="1576550"/>
    <lineage>
        <taxon>Bacteria</taxon>
        <taxon>Pseudomonadati</taxon>
        <taxon>Pseudomonadota</taxon>
        <taxon>Betaproteobacteria</taxon>
        <taxon>Candidatus Kinetoplastidibacterium</taxon>
    </lineage>
</organism>
<feature type="domain" description="ABC transporter" evidence="9">
    <location>
        <begin position="372"/>
        <end position="608"/>
    </location>
</feature>
<feature type="transmembrane region" description="Helical" evidence="8">
    <location>
        <begin position="275"/>
        <end position="302"/>
    </location>
</feature>
<keyword evidence="7 8" id="KW-0472">Membrane</keyword>
<feature type="transmembrane region" description="Helical" evidence="8">
    <location>
        <begin position="195"/>
        <end position="214"/>
    </location>
</feature>
<dbReference type="PROSITE" id="PS50893">
    <property type="entry name" value="ABC_TRANSPORTER_2"/>
    <property type="match status" value="1"/>
</dbReference>
<dbReference type="PANTHER" id="PTHR43394">
    <property type="entry name" value="ATP-DEPENDENT PERMEASE MDL1, MITOCHONDRIAL"/>
    <property type="match status" value="1"/>
</dbReference>
<keyword evidence="11" id="KW-0378">Hydrolase</keyword>
<dbReference type="EMBL" id="CP025628">
    <property type="protein sequence ID" value="AWD32681.1"/>
    <property type="molecule type" value="Genomic_DNA"/>
</dbReference>
<evidence type="ECO:0000259" key="9">
    <source>
        <dbReference type="PROSITE" id="PS50893"/>
    </source>
</evidence>
<name>A0A3Q8EYD5_9PROT</name>
<dbReference type="Pfam" id="PF00664">
    <property type="entry name" value="ABC_membrane"/>
    <property type="match status" value="1"/>
</dbReference>
<comment type="subcellular location">
    <subcellularLocation>
        <location evidence="1">Cell membrane</location>
        <topology evidence="1">Multi-pass membrane protein</topology>
    </subcellularLocation>
</comment>
<dbReference type="RefSeq" id="WP_108674080.1">
    <property type="nucleotide sequence ID" value="NZ_CP025628.1"/>
</dbReference>
<dbReference type="GO" id="GO:0005524">
    <property type="term" value="F:ATP binding"/>
    <property type="evidence" value="ECO:0007669"/>
    <property type="project" value="UniProtKB-KW"/>
</dbReference>
<dbReference type="SUPFAM" id="SSF90123">
    <property type="entry name" value="ABC transporter transmembrane region"/>
    <property type="match status" value="1"/>
</dbReference>
<dbReference type="InterPro" id="IPR039421">
    <property type="entry name" value="Type_1_exporter"/>
</dbReference>
<evidence type="ECO:0000313" key="12">
    <source>
        <dbReference type="Proteomes" id="UP000266796"/>
    </source>
</evidence>
<dbReference type="InterPro" id="IPR011527">
    <property type="entry name" value="ABC1_TM_dom"/>
</dbReference>
<dbReference type="SUPFAM" id="SSF52540">
    <property type="entry name" value="P-loop containing nucleoside triphosphate hydrolases"/>
    <property type="match status" value="1"/>
</dbReference>
<evidence type="ECO:0000259" key="10">
    <source>
        <dbReference type="PROSITE" id="PS50929"/>
    </source>
</evidence>
<dbReference type="GO" id="GO:0015421">
    <property type="term" value="F:ABC-type oligopeptide transporter activity"/>
    <property type="evidence" value="ECO:0007669"/>
    <property type="project" value="TreeGrafter"/>
</dbReference>
<dbReference type="PANTHER" id="PTHR43394:SF1">
    <property type="entry name" value="ATP-BINDING CASSETTE SUB-FAMILY B MEMBER 10, MITOCHONDRIAL"/>
    <property type="match status" value="1"/>
</dbReference>
<feature type="transmembrane region" description="Helical" evidence="8">
    <location>
        <begin position="48"/>
        <end position="70"/>
    </location>
</feature>
<dbReference type="Proteomes" id="UP000266796">
    <property type="component" value="Chromosome"/>
</dbReference>
<dbReference type="PROSITE" id="PS50929">
    <property type="entry name" value="ABC_TM1F"/>
    <property type="match status" value="1"/>
</dbReference>
<dbReference type="Gene3D" id="1.20.1560.10">
    <property type="entry name" value="ABC transporter type 1, transmembrane domain"/>
    <property type="match status" value="1"/>
</dbReference>
<gene>
    <name evidence="11" type="ORF">CKSOR_00580</name>
</gene>
<keyword evidence="2" id="KW-1003">Cell membrane</keyword>
<dbReference type="FunFam" id="1.20.1560.10:FF:000070">
    <property type="entry name" value="Multidrug ABC transporter ATP-binding protein"/>
    <property type="match status" value="1"/>
</dbReference>
<protein>
    <submittedName>
        <fullName evidence="11">Multidrug export ATP-binding/permease protein</fullName>
        <ecNumber evidence="11">3.6.3.-</ecNumber>
    </submittedName>
</protein>
<dbReference type="InterPro" id="IPR036640">
    <property type="entry name" value="ABC1_TM_sf"/>
</dbReference>
<feature type="transmembrane region" description="Helical" evidence="8">
    <location>
        <begin position="93"/>
        <end position="111"/>
    </location>
</feature>
<evidence type="ECO:0000256" key="7">
    <source>
        <dbReference type="ARBA" id="ARBA00023136"/>
    </source>
</evidence>
<keyword evidence="6 8" id="KW-1133">Transmembrane helix</keyword>
<evidence type="ECO:0000313" key="11">
    <source>
        <dbReference type="EMBL" id="AWD32681.1"/>
    </source>
</evidence>
<feature type="domain" description="ABC transmembrane type-1" evidence="10">
    <location>
        <begin position="52"/>
        <end position="338"/>
    </location>
</feature>
<dbReference type="OrthoDB" id="8554730at2"/>
<dbReference type="InterPro" id="IPR017871">
    <property type="entry name" value="ABC_transporter-like_CS"/>
</dbReference>
<keyword evidence="12" id="KW-1185">Reference proteome</keyword>
<keyword evidence="5 11" id="KW-0067">ATP-binding</keyword>
<accession>A0A3Q8EYD5</accession>
<dbReference type="EC" id="3.6.3.-" evidence="11"/>
<dbReference type="Pfam" id="PF00005">
    <property type="entry name" value="ABC_tran"/>
    <property type="match status" value="1"/>
</dbReference>
<sequence length="619" mass="71017">MSKFKLNSIFNFFENLINPFKKNIKYDQKPPNSIIKFYMYYLMQTWKILLSLLIIGLGVAIVEILLLKYASQIIDLIQNSENIENFYAKNKKLLLVMVIVILFIRPILFGLHDLLVQQTIIPNLANLIRWQNHRYLLNQSMRFFSNDVSGKIANRVIQTGAALRDSTVQAIESIWHVIIYIISTIFIFVNVDLKLIIPLIVWLIIYSYMIYYFVPKIKNRSMLSSQTKSKLIGHIVDVYNNIRTIKLFSNLYYEEKLTYQSLLLHKEKQQDMNRLVSIMDIVLTSINGLLIISSSMLAIYLWNNQNISIGEITLIISLVMRINNMSGWIMWTVNNIFEDIGTVQDGINSISQEYEINDIKNAIPIEISNGKIEFRNINFHYLKNEPIISNFNLTINPHEKIGLVGVSGSGKSTIFNLLLRLYDVQNGEILIDGQNIAHVTQESLRNNIGIVTQNTSLLNRKIIENLTINNEDFDKIKDIIKSYDVNNLIMNIINSENKSTNIRVGEGGSQLSGGQRQLIAIARVLIKNTPILLLDEATSALDSETEFLIQEKLKEIMIGKTVIAIAHRLSTLSMMDKILVLEKGTIIESGTHKELLSNKNSHYAKLWNIQNIISSKKYK</sequence>
<feature type="transmembrane region" description="Helical" evidence="8">
    <location>
        <begin position="173"/>
        <end position="189"/>
    </location>
</feature>
<reference evidence="11 12" key="1">
    <citation type="journal article" date="2018" name="Parasitology">
        <title>The reduced genome of Candidatus Kinetoplastibacterium sorsogonicusi, the endosymbiont of Kentomonas sorsogonicus (Trypanosomatidae): loss of the haem-synthesis pathway.</title>
        <authorList>
            <person name="Silva F.M."/>
            <person name="Kostygov A.Y."/>
            <person name="Spodareva V.V."/>
            <person name="Butenko A."/>
            <person name="Tossou R."/>
            <person name="Lukes J."/>
            <person name="Yurchenko V."/>
            <person name="Alves J.M.P."/>
        </authorList>
    </citation>
    <scope>NUCLEOTIDE SEQUENCE [LARGE SCALE GENOMIC DNA]</scope>
    <source>
        <strain evidence="11 12">MF-08</strain>
    </source>
</reference>
<evidence type="ECO:0000256" key="2">
    <source>
        <dbReference type="ARBA" id="ARBA00022475"/>
    </source>
</evidence>
<evidence type="ECO:0000256" key="4">
    <source>
        <dbReference type="ARBA" id="ARBA00022741"/>
    </source>
</evidence>
<evidence type="ECO:0000256" key="1">
    <source>
        <dbReference type="ARBA" id="ARBA00004651"/>
    </source>
</evidence>
<dbReference type="InterPro" id="IPR003439">
    <property type="entry name" value="ABC_transporter-like_ATP-bd"/>
</dbReference>
<dbReference type="PROSITE" id="PS00211">
    <property type="entry name" value="ABC_TRANSPORTER_1"/>
    <property type="match status" value="1"/>
</dbReference>
<dbReference type="Gene3D" id="3.40.50.300">
    <property type="entry name" value="P-loop containing nucleotide triphosphate hydrolases"/>
    <property type="match status" value="1"/>
</dbReference>
<dbReference type="InterPro" id="IPR027417">
    <property type="entry name" value="P-loop_NTPase"/>
</dbReference>
<evidence type="ECO:0000256" key="5">
    <source>
        <dbReference type="ARBA" id="ARBA00022840"/>
    </source>
</evidence>
<keyword evidence="4" id="KW-0547">Nucleotide-binding</keyword>
<dbReference type="SMART" id="SM00382">
    <property type="entry name" value="AAA"/>
    <property type="match status" value="1"/>
</dbReference>
<dbReference type="AlphaFoldDB" id="A0A3Q8EYD5"/>
<evidence type="ECO:0000256" key="8">
    <source>
        <dbReference type="SAM" id="Phobius"/>
    </source>
</evidence>
<dbReference type="KEGG" id="kso:CKSOR_00580"/>
<proteinExistence type="predicted"/>